<evidence type="ECO:0000313" key="3">
    <source>
        <dbReference type="Proteomes" id="UP000297245"/>
    </source>
</evidence>
<dbReference type="OrthoDB" id="3341077at2759"/>
<name>A0A4S8KLY1_DENBC</name>
<keyword evidence="1" id="KW-0472">Membrane</keyword>
<dbReference type="EMBL" id="ML180855">
    <property type="protein sequence ID" value="THU76540.1"/>
    <property type="molecule type" value="Genomic_DNA"/>
</dbReference>
<accession>A0A4S8KLY1</accession>
<sequence length="100" mass="11329">IHRCYLVWGSKKWILILPVLASIGVADTSIESNFQLYLKGNNYQLAFYYANSVVNFVITLMIGMRPGRIWLVGRQTQASFGSSREGRIINDKYKAIIAIS</sequence>
<evidence type="ECO:0000256" key="1">
    <source>
        <dbReference type="SAM" id="Phobius"/>
    </source>
</evidence>
<dbReference type="Proteomes" id="UP000297245">
    <property type="component" value="Unassembled WGS sequence"/>
</dbReference>
<gene>
    <name evidence="2" type="ORF">K435DRAFT_704647</name>
</gene>
<reference evidence="2 3" key="1">
    <citation type="journal article" date="2019" name="Nat. Ecol. Evol.">
        <title>Megaphylogeny resolves global patterns of mushroom evolution.</title>
        <authorList>
            <person name="Varga T."/>
            <person name="Krizsan K."/>
            <person name="Foldi C."/>
            <person name="Dima B."/>
            <person name="Sanchez-Garcia M."/>
            <person name="Sanchez-Ramirez S."/>
            <person name="Szollosi G.J."/>
            <person name="Szarkandi J.G."/>
            <person name="Papp V."/>
            <person name="Albert L."/>
            <person name="Andreopoulos W."/>
            <person name="Angelini C."/>
            <person name="Antonin V."/>
            <person name="Barry K.W."/>
            <person name="Bougher N.L."/>
            <person name="Buchanan P."/>
            <person name="Buyck B."/>
            <person name="Bense V."/>
            <person name="Catcheside P."/>
            <person name="Chovatia M."/>
            <person name="Cooper J."/>
            <person name="Damon W."/>
            <person name="Desjardin D."/>
            <person name="Finy P."/>
            <person name="Geml J."/>
            <person name="Haridas S."/>
            <person name="Hughes K."/>
            <person name="Justo A."/>
            <person name="Karasinski D."/>
            <person name="Kautmanova I."/>
            <person name="Kiss B."/>
            <person name="Kocsube S."/>
            <person name="Kotiranta H."/>
            <person name="LaButti K.M."/>
            <person name="Lechner B.E."/>
            <person name="Liimatainen K."/>
            <person name="Lipzen A."/>
            <person name="Lukacs Z."/>
            <person name="Mihaltcheva S."/>
            <person name="Morgado L.N."/>
            <person name="Niskanen T."/>
            <person name="Noordeloos M.E."/>
            <person name="Ohm R.A."/>
            <person name="Ortiz-Santana B."/>
            <person name="Ovrebo C."/>
            <person name="Racz N."/>
            <person name="Riley R."/>
            <person name="Savchenko A."/>
            <person name="Shiryaev A."/>
            <person name="Soop K."/>
            <person name="Spirin V."/>
            <person name="Szebenyi C."/>
            <person name="Tomsovsky M."/>
            <person name="Tulloss R.E."/>
            <person name="Uehling J."/>
            <person name="Grigoriev I.V."/>
            <person name="Vagvolgyi C."/>
            <person name="Papp T."/>
            <person name="Martin F.M."/>
            <person name="Miettinen O."/>
            <person name="Hibbett D.S."/>
            <person name="Nagy L.G."/>
        </authorList>
    </citation>
    <scope>NUCLEOTIDE SEQUENCE [LARGE SCALE GENOMIC DNA]</scope>
    <source>
        <strain evidence="2 3">CBS 962.96</strain>
    </source>
</reference>
<organism evidence="2 3">
    <name type="scientific">Dendrothele bispora (strain CBS 962.96)</name>
    <dbReference type="NCBI Taxonomy" id="1314807"/>
    <lineage>
        <taxon>Eukaryota</taxon>
        <taxon>Fungi</taxon>
        <taxon>Dikarya</taxon>
        <taxon>Basidiomycota</taxon>
        <taxon>Agaricomycotina</taxon>
        <taxon>Agaricomycetes</taxon>
        <taxon>Agaricomycetidae</taxon>
        <taxon>Agaricales</taxon>
        <taxon>Agaricales incertae sedis</taxon>
        <taxon>Dendrothele</taxon>
    </lineage>
</organism>
<keyword evidence="1" id="KW-1133">Transmembrane helix</keyword>
<protein>
    <submittedName>
        <fullName evidence="2">Uncharacterized protein</fullName>
    </submittedName>
</protein>
<evidence type="ECO:0000313" key="2">
    <source>
        <dbReference type="EMBL" id="THU76540.1"/>
    </source>
</evidence>
<feature type="non-terminal residue" evidence="2">
    <location>
        <position position="1"/>
    </location>
</feature>
<proteinExistence type="predicted"/>
<keyword evidence="3" id="KW-1185">Reference proteome</keyword>
<dbReference type="AlphaFoldDB" id="A0A4S8KLY1"/>
<keyword evidence="1" id="KW-0812">Transmembrane</keyword>
<feature type="transmembrane region" description="Helical" evidence="1">
    <location>
        <begin position="12"/>
        <end position="30"/>
    </location>
</feature>
<feature type="transmembrane region" description="Helical" evidence="1">
    <location>
        <begin position="45"/>
        <end position="64"/>
    </location>
</feature>